<dbReference type="EMBL" id="MCGH01000003">
    <property type="protein sequence ID" value="ODM03114.1"/>
    <property type="molecule type" value="Genomic_DNA"/>
</dbReference>
<accession>A0A1E3A2Y0</accession>
<dbReference type="RefSeq" id="WP_069153670.1">
    <property type="nucleotide sequence ID" value="NZ_MCGH01000003.1"/>
</dbReference>
<keyword evidence="1" id="KW-1133">Transmembrane helix</keyword>
<evidence type="ECO:0008006" key="4">
    <source>
        <dbReference type="Google" id="ProtNLM"/>
    </source>
</evidence>
<keyword evidence="1" id="KW-0812">Transmembrane</keyword>
<name>A0A1E3A2Y0_9FIRM</name>
<evidence type="ECO:0000313" key="3">
    <source>
        <dbReference type="Proteomes" id="UP000094067"/>
    </source>
</evidence>
<protein>
    <recommendedName>
        <fullName evidence="4">DUF3810 domain-containing protein</fullName>
    </recommendedName>
</protein>
<organism evidence="2 3">
    <name type="scientific">Eisenbergiella tayi</name>
    <dbReference type="NCBI Taxonomy" id="1432052"/>
    <lineage>
        <taxon>Bacteria</taxon>
        <taxon>Bacillati</taxon>
        <taxon>Bacillota</taxon>
        <taxon>Clostridia</taxon>
        <taxon>Lachnospirales</taxon>
        <taxon>Lachnospiraceae</taxon>
        <taxon>Eisenbergiella</taxon>
    </lineage>
</organism>
<evidence type="ECO:0000256" key="1">
    <source>
        <dbReference type="SAM" id="Phobius"/>
    </source>
</evidence>
<evidence type="ECO:0000313" key="2">
    <source>
        <dbReference type="EMBL" id="ODM03114.1"/>
    </source>
</evidence>
<sequence>MKKKIWFALFAAAVIINLVAWNSSAFCDWHIRFFFPVSINTYGRMMSVVPFSVGEWMIVFGLLLLAEALILGLVRLFVKKEWVKKLCRGFYKGFAWVLLAVFWIMTCNCFLLYHASPIDEKYMPEKTERTYTDTELAAVRDYIVTQLNELTELMERDDAGYLVYDEEISDGAIRAMQKLGNEYGQLAGYYPKAKTIHSSDFLSQEHMMGYYFPFSMEANYNKTMYVVNKPATICHELAHLKGFIYEDEANFIGFLACVSSDDLFFRYSGYMSVLGYVENEFRDSVNHKASAYFEHPEIARSVYDDDLFLTAEAWEKVEEKAVIQTAVVKKASNQFTEATLKLNGVEDGMKSYSRVVQLLLKYYDGILY</sequence>
<dbReference type="InterPro" id="IPR024294">
    <property type="entry name" value="DUF3810"/>
</dbReference>
<dbReference type="AlphaFoldDB" id="A0A1E3A2Y0"/>
<proteinExistence type="predicted"/>
<dbReference type="Proteomes" id="UP000094067">
    <property type="component" value="Unassembled WGS sequence"/>
</dbReference>
<dbReference type="Pfam" id="PF12725">
    <property type="entry name" value="DUF3810"/>
    <property type="match status" value="1"/>
</dbReference>
<dbReference type="PATRIC" id="fig|1432052.4.peg.4330"/>
<feature type="transmembrane region" description="Helical" evidence="1">
    <location>
        <begin position="90"/>
        <end position="113"/>
    </location>
</feature>
<comment type="caution">
    <text evidence="2">The sequence shown here is derived from an EMBL/GenBank/DDBJ whole genome shotgun (WGS) entry which is preliminary data.</text>
</comment>
<feature type="transmembrane region" description="Helical" evidence="1">
    <location>
        <begin position="56"/>
        <end position="78"/>
    </location>
</feature>
<reference evidence="2 3" key="1">
    <citation type="submission" date="2016-07" db="EMBL/GenBank/DDBJ databases">
        <title>Characterization of isolates of Eisenbergiella tayi derived from blood cultures, using whole genome sequencing.</title>
        <authorList>
            <person name="Burdz T."/>
            <person name="Wiebe D."/>
            <person name="Huynh C."/>
            <person name="Bernard K."/>
        </authorList>
    </citation>
    <scope>NUCLEOTIDE SEQUENCE [LARGE SCALE GENOMIC DNA]</scope>
    <source>
        <strain evidence="2 3">NML 110608</strain>
    </source>
</reference>
<keyword evidence="1" id="KW-0472">Membrane</keyword>
<gene>
    <name evidence="2" type="ORF">BEI61_03908</name>
</gene>